<evidence type="ECO:0000313" key="3">
    <source>
        <dbReference type="EMBL" id="GGI90077.1"/>
    </source>
</evidence>
<feature type="compositionally biased region" description="Low complexity" evidence="1">
    <location>
        <begin position="80"/>
        <end position="93"/>
    </location>
</feature>
<organism evidence="3 4">
    <name type="scientific">Shewanella gelidii</name>
    <dbReference type="NCBI Taxonomy" id="1642821"/>
    <lineage>
        <taxon>Bacteria</taxon>
        <taxon>Pseudomonadati</taxon>
        <taxon>Pseudomonadota</taxon>
        <taxon>Gammaproteobacteria</taxon>
        <taxon>Alteromonadales</taxon>
        <taxon>Shewanellaceae</taxon>
        <taxon>Shewanella</taxon>
    </lineage>
</organism>
<evidence type="ECO:0000256" key="2">
    <source>
        <dbReference type="SAM" id="SignalP"/>
    </source>
</evidence>
<reference evidence="3" key="2">
    <citation type="submission" date="2020-09" db="EMBL/GenBank/DDBJ databases">
        <authorList>
            <person name="Sun Q."/>
            <person name="Ohkuma M."/>
        </authorList>
    </citation>
    <scope>NUCLEOTIDE SEQUENCE</scope>
    <source>
        <strain evidence="3">JCM 30804</strain>
    </source>
</reference>
<name>A0A917JZB2_9GAMM</name>
<reference evidence="3" key="1">
    <citation type="journal article" date="2014" name="Int. J. Syst. Evol. Microbiol.">
        <title>Complete genome sequence of Corynebacterium casei LMG S-19264T (=DSM 44701T), isolated from a smear-ripened cheese.</title>
        <authorList>
            <consortium name="US DOE Joint Genome Institute (JGI-PGF)"/>
            <person name="Walter F."/>
            <person name="Albersmeier A."/>
            <person name="Kalinowski J."/>
            <person name="Ruckert C."/>
        </authorList>
    </citation>
    <scope>NUCLEOTIDE SEQUENCE</scope>
    <source>
        <strain evidence="3">JCM 30804</strain>
    </source>
</reference>
<evidence type="ECO:0000256" key="1">
    <source>
        <dbReference type="SAM" id="MobiDB-lite"/>
    </source>
</evidence>
<dbReference type="RefSeq" id="WP_188922290.1">
    <property type="nucleotide sequence ID" value="NZ_BMPZ01000010.1"/>
</dbReference>
<sequence>MTKIIYQCFLWISLLLVSWATTAANIATVTLENGATVVLKDDFTWEYVILTKPSQPESQVTPAIAVAPQASVSPRSGQETPPAATPTNQAPHASDIQPMSADHLLQSGLLASAAKDGVKVRYEKSTWRDDELGMQFELASNNSDGVVTVEVEVTFYDDAGHQLDQQVMKAWQASYRQPETYLRKGQTRSSRIIWVEDIDKRRWKKEMLRLKVLEVDTR</sequence>
<feature type="region of interest" description="Disordered" evidence="1">
    <location>
        <begin position="69"/>
        <end position="95"/>
    </location>
</feature>
<feature type="signal peptide" evidence="2">
    <location>
        <begin position="1"/>
        <end position="23"/>
    </location>
</feature>
<gene>
    <name evidence="3" type="ORF">GCM10009332_29310</name>
</gene>
<proteinExistence type="predicted"/>
<accession>A0A917JZB2</accession>
<feature type="chain" id="PRO_5038124286" description="DUF3157 family protein" evidence="2">
    <location>
        <begin position="24"/>
        <end position="218"/>
    </location>
</feature>
<evidence type="ECO:0000313" key="4">
    <source>
        <dbReference type="Proteomes" id="UP000613743"/>
    </source>
</evidence>
<comment type="caution">
    <text evidence="3">The sequence shown here is derived from an EMBL/GenBank/DDBJ whole genome shotgun (WGS) entry which is preliminary data.</text>
</comment>
<protein>
    <recommendedName>
        <fullName evidence="5">DUF3157 family protein</fullName>
    </recommendedName>
</protein>
<dbReference type="EMBL" id="BMPZ01000010">
    <property type="protein sequence ID" value="GGI90077.1"/>
    <property type="molecule type" value="Genomic_DNA"/>
</dbReference>
<dbReference type="AlphaFoldDB" id="A0A917JZB2"/>
<feature type="compositionally biased region" description="Polar residues" evidence="1">
    <location>
        <begin position="70"/>
        <end position="79"/>
    </location>
</feature>
<dbReference type="Pfam" id="PF11355">
    <property type="entry name" value="DUF3157"/>
    <property type="match status" value="1"/>
</dbReference>
<dbReference type="Proteomes" id="UP000613743">
    <property type="component" value="Unassembled WGS sequence"/>
</dbReference>
<keyword evidence="2" id="KW-0732">Signal</keyword>
<keyword evidence="4" id="KW-1185">Reference proteome</keyword>
<dbReference type="InterPro" id="IPR021501">
    <property type="entry name" value="DUF3157"/>
</dbReference>
<evidence type="ECO:0008006" key="5">
    <source>
        <dbReference type="Google" id="ProtNLM"/>
    </source>
</evidence>